<dbReference type="GO" id="GO:0002250">
    <property type="term" value="P:adaptive immune response"/>
    <property type="evidence" value="ECO:0007669"/>
    <property type="project" value="UniProtKB-KW"/>
</dbReference>
<dbReference type="GO" id="GO:0042101">
    <property type="term" value="C:T cell receptor complex"/>
    <property type="evidence" value="ECO:0007669"/>
    <property type="project" value="UniProtKB-KW"/>
</dbReference>
<evidence type="ECO:0000256" key="6">
    <source>
        <dbReference type="ARBA" id="ARBA00043266"/>
    </source>
</evidence>
<evidence type="ECO:0000259" key="7">
    <source>
        <dbReference type="SMART" id="SM00409"/>
    </source>
</evidence>
<evidence type="ECO:0000256" key="4">
    <source>
        <dbReference type="ARBA" id="ARBA00023170"/>
    </source>
</evidence>
<dbReference type="PANTHER" id="PTHR19343:SF0">
    <property type="entry name" value="T CELL RECEPTOR ALPHA VARIABLE 23_DELTA VARIABLE 6"/>
    <property type="match status" value="1"/>
</dbReference>
<dbReference type="InterPro" id="IPR013783">
    <property type="entry name" value="Ig-like_fold"/>
</dbReference>
<sequence>VSCPWPWHISLCLASGRAQVQQEPFLETTEGTGVNISCSHPSKRRGDYIHFYRQAPQLVSSQSGTGPRHSGRITTHLNTTGKYSVLKVEEVQVSDSALYLCAVQDTLVQGACSAVLRLGKGHRSALSTHHNLQPMCAQCSDSFHYIHSDISLGTVFWTIQNHFYMFRALIQENYPLCMPETLSFHTAALLLLVPHVPSRAAVLPGFFAHLFPRILLLFIPPFSPSHNPSEILGFYSLPNPAQAFLL</sequence>
<keyword evidence="6" id="KW-1279">T cell receptor</keyword>
<feature type="domain" description="Immunoglobulin" evidence="7">
    <location>
        <begin position="23"/>
        <end position="119"/>
    </location>
</feature>
<dbReference type="Ensembl" id="ENSCUST00005014707.1">
    <property type="protein sequence ID" value="ENSCUSP00005014148.1"/>
    <property type="gene ID" value="ENSCUSG00005009113.1"/>
</dbReference>
<dbReference type="SUPFAM" id="SSF48726">
    <property type="entry name" value="Immunoglobulin"/>
    <property type="match status" value="1"/>
</dbReference>
<dbReference type="InterPro" id="IPR003599">
    <property type="entry name" value="Ig_sub"/>
</dbReference>
<reference evidence="8" key="1">
    <citation type="submission" date="2020-10" db="EMBL/GenBank/DDBJ databases">
        <title>Catharus ustulatus (Swainson's thrush) genome, bCatUst1, primary haplotype v2.</title>
        <authorList>
            <person name="Delmore K."/>
            <person name="Vafadar M."/>
            <person name="Formenti G."/>
            <person name="Chow W."/>
            <person name="Pelan S."/>
            <person name="Howe K."/>
            <person name="Rhie A."/>
            <person name="Mountcastle J."/>
            <person name="Haase B."/>
            <person name="Fedrigo O."/>
            <person name="Jarvis E.D."/>
        </authorList>
    </citation>
    <scope>NUCLEOTIDE SEQUENCE [LARGE SCALE GENOMIC DNA]</scope>
</reference>
<name>A0A8C3UIZ3_CATUS</name>
<dbReference type="SMART" id="SM00409">
    <property type="entry name" value="IG"/>
    <property type="match status" value="1"/>
</dbReference>
<dbReference type="PANTHER" id="PTHR19343">
    <property type="entry name" value="T CELL RECEPTOR ALPHA VARIABLE 1-2"/>
    <property type="match status" value="1"/>
</dbReference>
<dbReference type="Pfam" id="PF07686">
    <property type="entry name" value="V-set"/>
    <property type="match status" value="1"/>
</dbReference>
<proteinExistence type="predicted"/>
<keyword evidence="1" id="KW-0732">Signal</keyword>
<keyword evidence="4" id="KW-0675">Receptor</keyword>
<keyword evidence="5" id="KW-0393">Immunoglobulin domain</keyword>
<protein>
    <recommendedName>
        <fullName evidence="7">Immunoglobulin domain-containing protein</fullName>
    </recommendedName>
</protein>
<evidence type="ECO:0000256" key="3">
    <source>
        <dbReference type="ARBA" id="ARBA00023130"/>
    </source>
</evidence>
<dbReference type="InterPro" id="IPR051006">
    <property type="entry name" value="TCR_variable_domain"/>
</dbReference>
<keyword evidence="2" id="KW-0391">Immunity</keyword>
<dbReference type="Proteomes" id="UP000694563">
    <property type="component" value="Chromosome 23"/>
</dbReference>
<evidence type="ECO:0000256" key="5">
    <source>
        <dbReference type="ARBA" id="ARBA00023319"/>
    </source>
</evidence>
<dbReference type="InterPro" id="IPR036179">
    <property type="entry name" value="Ig-like_dom_sf"/>
</dbReference>
<reference evidence="8" key="2">
    <citation type="submission" date="2025-08" db="UniProtKB">
        <authorList>
            <consortium name="Ensembl"/>
        </authorList>
    </citation>
    <scope>IDENTIFICATION</scope>
</reference>
<reference evidence="8" key="3">
    <citation type="submission" date="2025-09" db="UniProtKB">
        <authorList>
            <consortium name="Ensembl"/>
        </authorList>
    </citation>
    <scope>IDENTIFICATION</scope>
</reference>
<organism evidence="8 9">
    <name type="scientific">Catharus ustulatus</name>
    <name type="common">Russet-backed thrush</name>
    <name type="synonym">Hylocichla ustulatus</name>
    <dbReference type="NCBI Taxonomy" id="91951"/>
    <lineage>
        <taxon>Eukaryota</taxon>
        <taxon>Metazoa</taxon>
        <taxon>Chordata</taxon>
        <taxon>Craniata</taxon>
        <taxon>Vertebrata</taxon>
        <taxon>Euteleostomi</taxon>
        <taxon>Archelosauria</taxon>
        <taxon>Archosauria</taxon>
        <taxon>Dinosauria</taxon>
        <taxon>Saurischia</taxon>
        <taxon>Theropoda</taxon>
        <taxon>Coelurosauria</taxon>
        <taxon>Aves</taxon>
        <taxon>Neognathae</taxon>
        <taxon>Neoaves</taxon>
        <taxon>Telluraves</taxon>
        <taxon>Australaves</taxon>
        <taxon>Passeriformes</taxon>
        <taxon>Turdidae</taxon>
        <taxon>Catharus</taxon>
    </lineage>
</organism>
<dbReference type="InterPro" id="IPR013106">
    <property type="entry name" value="Ig_V-set"/>
</dbReference>
<dbReference type="AlphaFoldDB" id="A0A8C3UIZ3"/>
<accession>A0A8C3UIZ3</accession>
<evidence type="ECO:0000256" key="2">
    <source>
        <dbReference type="ARBA" id="ARBA00022859"/>
    </source>
</evidence>
<keyword evidence="3" id="KW-1064">Adaptive immunity</keyword>
<evidence type="ECO:0000313" key="8">
    <source>
        <dbReference type="Ensembl" id="ENSCUSP00005014148.1"/>
    </source>
</evidence>
<dbReference type="Gene3D" id="2.60.40.10">
    <property type="entry name" value="Immunoglobulins"/>
    <property type="match status" value="1"/>
</dbReference>
<evidence type="ECO:0000313" key="9">
    <source>
        <dbReference type="Proteomes" id="UP000694563"/>
    </source>
</evidence>
<evidence type="ECO:0000256" key="1">
    <source>
        <dbReference type="ARBA" id="ARBA00022729"/>
    </source>
</evidence>
<keyword evidence="9" id="KW-1185">Reference proteome</keyword>
<dbReference type="GO" id="GO:0042605">
    <property type="term" value="F:peptide antigen binding"/>
    <property type="evidence" value="ECO:0007669"/>
    <property type="project" value="TreeGrafter"/>
</dbReference>